<gene>
    <name evidence="3" type="primary">flK</name>
    <name evidence="3" type="ORF">BVI061214_01849</name>
</gene>
<evidence type="ECO:0000313" key="3">
    <source>
        <dbReference type="EMBL" id="KOX90655.1"/>
    </source>
</evidence>
<feature type="active site" evidence="1">
    <location>
        <position position="70"/>
    </location>
</feature>
<proteinExistence type="predicted"/>
<dbReference type="AlphaFoldDB" id="A0A0M9AH08"/>
<feature type="domain" description="Fluoroacetyl-CoA-specific thioesterase-like" evidence="2">
    <location>
        <begin position="16"/>
        <end position="120"/>
    </location>
</feature>
<feature type="active site" evidence="1">
    <location>
        <position position="44"/>
    </location>
</feature>
<dbReference type="PANTHER" id="PTHR36934">
    <property type="entry name" value="BLR0278 PROTEIN"/>
    <property type="match status" value="1"/>
</dbReference>
<reference evidence="3 4" key="1">
    <citation type="submission" date="2015-07" db="EMBL/GenBank/DDBJ databases">
        <authorList>
            <person name="Noorani M."/>
        </authorList>
    </citation>
    <scope>NUCLEOTIDE SEQUENCE [LARGE SCALE GENOMIC DNA]</scope>
    <source>
        <strain evidence="4">ATCC 25104 / DSM 625 / JCM 10724 / NBRC 103206 / NCIMB 11243 / YT-1</strain>
    </source>
</reference>
<dbReference type="PIRSF" id="PIRSF014972">
    <property type="entry name" value="FlK"/>
    <property type="match status" value="1"/>
</dbReference>
<accession>A0A0M9AH08</accession>
<dbReference type="InterPro" id="IPR025540">
    <property type="entry name" value="FlK"/>
</dbReference>
<dbReference type="RefSeq" id="WP_053768168.1">
    <property type="nucleotide sequence ID" value="NZ_LHCI01000106.1"/>
</dbReference>
<dbReference type="Proteomes" id="UP000037685">
    <property type="component" value="Unassembled WGS sequence"/>
</dbReference>
<dbReference type="SUPFAM" id="SSF54637">
    <property type="entry name" value="Thioesterase/thiol ester dehydrase-isomerase"/>
    <property type="match status" value="1"/>
</dbReference>
<dbReference type="PATRIC" id="fig|271.14.peg.1920"/>
<dbReference type="InterPro" id="IPR054485">
    <property type="entry name" value="FlK-like_dom"/>
</dbReference>
<dbReference type="Pfam" id="PF22636">
    <property type="entry name" value="FlK"/>
    <property type="match status" value="1"/>
</dbReference>
<name>A0A0M9AH08_THEAQ</name>
<sequence length="153" mass="17246">MRPIPIGYEAVFETVVTEAMTVDFEELGPVHPVYATYWMAKHMELAGRKIILPFLEEGEEGIGSYVEVRHLASALPGMRVRIIARHERTEGNRVHAVMEAYNELGDLLGRGRTEQVILPKAKVEALFARLRARWEAFRQGAASGDEKRKLGES</sequence>
<organism evidence="3 4">
    <name type="scientific">Thermus aquaticus</name>
    <dbReference type="NCBI Taxonomy" id="271"/>
    <lineage>
        <taxon>Bacteria</taxon>
        <taxon>Thermotogati</taxon>
        <taxon>Deinococcota</taxon>
        <taxon>Deinococci</taxon>
        <taxon>Thermales</taxon>
        <taxon>Thermaceae</taxon>
        <taxon>Thermus</taxon>
    </lineage>
</organism>
<dbReference type="GO" id="GO:0016787">
    <property type="term" value="F:hydrolase activity"/>
    <property type="evidence" value="ECO:0007669"/>
    <property type="project" value="UniProtKB-KW"/>
</dbReference>
<dbReference type="Gene3D" id="3.10.129.10">
    <property type="entry name" value="Hotdog Thioesterase"/>
    <property type="match status" value="1"/>
</dbReference>
<feature type="active site" evidence="1">
    <location>
        <position position="36"/>
    </location>
</feature>
<evidence type="ECO:0000259" key="2">
    <source>
        <dbReference type="Pfam" id="PF22636"/>
    </source>
</evidence>
<evidence type="ECO:0000313" key="4">
    <source>
        <dbReference type="Proteomes" id="UP000037685"/>
    </source>
</evidence>
<comment type="caution">
    <text evidence="3">The sequence shown here is derived from an EMBL/GenBank/DDBJ whole genome shotgun (WGS) entry which is preliminary data.</text>
</comment>
<protein>
    <submittedName>
        <fullName evidence="3">Fluoroacetyl-CoA thioesterase</fullName>
        <ecNumber evidence="3">3.1.2.29</ecNumber>
    </submittedName>
</protein>
<dbReference type="EMBL" id="LHCI01000106">
    <property type="protein sequence ID" value="KOX90655.1"/>
    <property type="molecule type" value="Genomic_DNA"/>
</dbReference>
<keyword evidence="3" id="KW-0378">Hydrolase</keyword>
<dbReference type="EC" id="3.1.2.29" evidence="3"/>
<dbReference type="PANTHER" id="PTHR36934:SF1">
    <property type="entry name" value="THIOESTERASE DOMAIN-CONTAINING PROTEIN"/>
    <property type="match status" value="1"/>
</dbReference>
<dbReference type="InterPro" id="IPR029069">
    <property type="entry name" value="HotDog_dom_sf"/>
</dbReference>
<evidence type="ECO:0000256" key="1">
    <source>
        <dbReference type="PIRSR" id="PIRSR014972-1"/>
    </source>
</evidence>